<dbReference type="Proteomes" id="UP000050139">
    <property type="component" value="Unassembled WGS sequence"/>
</dbReference>
<evidence type="ECO:0000313" key="11">
    <source>
        <dbReference type="Proteomes" id="UP000050164"/>
    </source>
</evidence>
<dbReference type="Proteomes" id="UP000300237">
    <property type="component" value="Chromosome"/>
</dbReference>
<reference evidence="8 9" key="2">
    <citation type="submission" date="2015-03" db="EMBL/GenBank/DDBJ databases">
        <authorList>
            <consortium name="Pathogen Informatics"/>
        </authorList>
    </citation>
    <scope>NUCLEOTIDE SEQUENCE [LARGE SCALE GENOMIC DNA]</scope>
    <source>
        <strain evidence="4 8">Bir 172</strain>
        <strain evidence="3 11">Bir 185</strain>
        <strain evidence="2 9">Bir 187</strain>
    </source>
</reference>
<dbReference type="EMBL" id="LWDQ01000001">
    <property type="protein sequence ID" value="OMH58739.1"/>
    <property type="molecule type" value="Genomic_DNA"/>
</dbReference>
<feature type="transmembrane region" description="Helical" evidence="1">
    <location>
        <begin position="12"/>
        <end position="34"/>
    </location>
</feature>
<dbReference type="Proteomes" id="UP000050164">
    <property type="component" value="Unassembled WGS sequence"/>
</dbReference>
<keyword evidence="1" id="KW-1133">Transmembrane helix</keyword>
<keyword evidence="3" id="KW-0449">Lipoprotein</keyword>
<evidence type="ECO:0000313" key="12">
    <source>
        <dbReference type="Proteomes" id="UP000189452"/>
    </source>
</evidence>
<dbReference type="Proteomes" id="UP000189452">
    <property type="component" value="Chromosome"/>
</dbReference>
<dbReference type="Proteomes" id="UP000049023">
    <property type="component" value="Unassembled WGS sequence"/>
</dbReference>
<gene>
    <name evidence="6" type="ORF">A4S10_00898</name>
    <name evidence="7" type="ORF">DKC2_0906</name>
    <name evidence="4" type="ORF">ERS027646_02517</name>
    <name evidence="3" type="ORF">ERS027659_02048</name>
    <name evidence="2" type="ORF">ERS027661_01654</name>
    <name evidence="5" type="ORF">ERS094118_01074</name>
</gene>
<evidence type="ECO:0000313" key="4">
    <source>
        <dbReference type="EMBL" id="CKS82197.1"/>
    </source>
</evidence>
<reference evidence="5 10" key="1">
    <citation type="submission" date="2015-03" db="EMBL/GenBank/DDBJ databases">
        <authorList>
            <consortium name="Pathogen Informatics"/>
            <person name="Murphy D."/>
        </authorList>
    </citation>
    <scope>NUCLEOTIDE SEQUENCE [LARGE SCALE GENOMIC DNA]</scope>
    <source>
        <strain evidence="5 10">0268S</strain>
    </source>
</reference>
<proteinExistence type="predicted"/>
<evidence type="ECO:0000313" key="7">
    <source>
        <dbReference type="EMBL" id="VCU49091.1"/>
    </source>
</evidence>
<sequence length="138" mass="14322">MGHVESGHVVWMRSAIVAVALGVTVAAVAAACWLPQLHRHVAHPNHPLTTSVGSEFVINTDHGHLVDNSMPPCPERLATAVLPRSATPVLLPDVVAAAPGMTAALTDPVAPAARGPPAAQGSVRTGQDLLTRFCLARR</sequence>
<dbReference type="EMBL" id="CNFT01000444">
    <property type="protein sequence ID" value="CKR71177.1"/>
    <property type="molecule type" value="Genomic_DNA"/>
</dbReference>
<evidence type="ECO:0000313" key="8">
    <source>
        <dbReference type="Proteomes" id="UP000048948"/>
    </source>
</evidence>
<dbReference type="EMBL" id="COPH01000006">
    <property type="protein sequence ID" value="CLV73011.1"/>
    <property type="molecule type" value="Genomic_DNA"/>
</dbReference>
<evidence type="ECO:0000313" key="9">
    <source>
        <dbReference type="Proteomes" id="UP000049023"/>
    </source>
</evidence>
<evidence type="ECO:0000313" key="6">
    <source>
        <dbReference type="EMBL" id="OMH58739.1"/>
    </source>
</evidence>
<dbReference type="InterPro" id="IPR058714">
    <property type="entry name" value="LpqS"/>
</dbReference>
<keyword evidence="1" id="KW-0472">Membrane</keyword>
<dbReference type="Proteomes" id="UP000048948">
    <property type="component" value="Unassembled WGS sequence"/>
</dbReference>
<dbReference type="Pfam" id="PF26327">
    <property type="entry name" value="LpqS"/>
    <property type="match status" value="1"/>
</dbReference>
<dbReference type="EMBL" id="CNFU01000295">
    <property type="protein sequence ID" value="CKR56978.1"/>
    <property type="molecule type" value="Genomic_DNA"/>
</dbReference>
<dbReference type="AlphaFoldDB" id="A0A066S2M4"/>
<name>A0A066S2M4_MYCTX</name>
<keyword evidence="1" id="KW-0812">Transmembrane</keyword>
<evidence type="ECO:0000313" key="2">
    <source>
        <dbReference type="EMBL" id="CKR56978.1"/>
    </source>
</evidence>
<evidence type="ECO:0000313" key="13">
    <source>
        <dbReference type="Proteomes" id="UP000300237"/>
    </source>
</evidence>
<evidence type="ECO:0000313" key="10">
    <source>
        <dbReference type="Proteomes" id="UP000050139"/>
    </source>
</evidence>
<reference evidence="7 13" key="5">
    <citation type="submission" date="2018-08" db="EMBL/GenBank/DDBJ databases">
        <authorList>
            <person name="Fokvardsen B D."/>
            <person name="Norman A."/>
        </authorList>
    </citation>
    <scope>NUCLEOTIDE SEQUENCE [LARGE SCALE GENOMIC DNA]</scope>
    <source>
        <strain evidence="7 13">DKC2</strain>
    </source>
</reference>
<protein>
    <submittedName>
        <fullName evidence="3 7">lipoprotein LpqS</fullName>
    </submittedName>
</protein>
<accession>A0A066S2M4</accession>
<reference evidence="6 12" key="3">
    <citation type="submission" date="2016-04" db="EMBL/GenBank/DDBJ databases">
        <authorList>
            <person name="Bigi M."/>
            <person name="Bigi F."/>
            <person name="Soria M.A."/>
        </authorList>
    </citation>
    <scope>NUCLEOTIDE SEQUENCE [LARGE SCALE GENOMIC DNA]</scope>
    <source>
        <strain evidence="6 12">6548</strain>
    </source>
</reference>
<reference evidence="6 12" key="4">
    <citation type="submission" date="2017-02" db="EMBL/GenBank/DDBJ databases">
        <title>Protein polymorphisms may explain contrasting epidemiological fitness of two variants of a multidrug-resistant Mycobacterium tuberculosis strain.</title>
        <authorList>
            <person name="Bigi M.M."/>
            <person name="Lopez B."/>
            <person name="Blanco F.C."/>
            <person name="Sasiain M.C."/>
            <person name="De La Barrera S."/>
            <person name="Ritacco V."/>
            <person name="Bigi F."/>
            <person name="Soria M.A."/>
        </authorList>
    </citation>
    <scope>NUCLEOTIDE SEQUENCE [LARGE SCALE GENOMIC DNA]</scope>
    <source>
        <strain evidence="6 12">6548</strain>
    </source>
</reference>
<evidence type="ECO:0000256" key="1">
    <source>
        <dbReference type="SAM" id="Phobius"/>
    </source>
</evidence>
<dbReference type="EMBL" id="CNGE01000471">
    <property type="protein sequence ID" value="CKS82197.1"/>
    <property type="molecule type" value="Genomic_DNA"/>
</dbReference>
<organism evidence="3 11">
    <name type="scientific">Mycobacterium tuberculosis</name>
    <dbReference type="NCBI Taxonomy" id="1773"/>
    <lineage>
        <taxon>Bacteria</taxon>
        <taxon>Bacillati</taxon>
        <taxon>Actinomycetota</taxon>
        <taxon>Actinomycetes</taxon>
        <taxon>Mycobacteriales</taxon>
        <taxon>Mycobacteriaceae</taxon>
        <taxon>Mycobacterium</taxon>
        <taxon>Mycobacterium tuberculosis complex</taxon>
    </lineage>
</organism>
<evidence type="ECO:0000313" key="5">
    <source>
        <dbReference type="EMBL" id="CLV73011.1"/>
    </source>
</evidence>
<evidence type="ECO:0000313" key="3">
    <source>
        <dbReference type="EMBL" id="CKR71177.1"/>
    </source>
</evidence>
<dbReference type="OMA" id="VVAAQCW"/>
<dbReference type="EMBL" id="LR027516">
    <property type="protein sequence ID" value="VCU49091.1"/>
    <property type="molecule type" value="Genomic_DNA"/>
</dbReference>